<dbReference type="Proteomes" id="UP000699462">
    <property type="component" value="Unassembled WGS sequence"/>
</dbReference>
<proteinExistence type="predicted"/>
<dbReference type="OrthoDB" id="6159439at2759"/>
<evidence type="ECO:0000313" key="2">
    <source>
        <dbReference type="EMBL" id="KAF8565708.1"/>
    </source>
</evidence>
<reference evidence="2 3" key="1">
    <citation type="submission" date="2019-07" db="EMBL/GenBank/DDBJ databases">
        <title>Annotation for the trematode Paragonimus westermani.</title>
        <authorList>
            <person name="Choi Y.-J."/>
        </authorList>
    </citation>
    <scope>NUCLEOTIDE SEQUENCE [LARGE SCALE GENOMIC DNA]</scope>
    <source>
        <strain evidence="2">180907_Pwestermani</strain>
    </source>
</reference>
<feature type="region of interest" description="Disordered" evidence="1">
    <location>
        <begin position="525"/>
        <end position="563"/>
    </location>
</feature>
<evidence type="ECO:0000313" key="3">
    <source>
        <dbReference type="Proteomes" id="UP000699462"/>
    </source>
</evidence>
<feature type="compositionally biased region" description="Polar residues" evidence="1">
    <location>
        <begin position="554"/>
        <end position="563"/>
    </location>
</feature>
<protein>
    <submittedName>
        <fullName evidence="2">Uncharacterized protein</fullName>
    </submittedName>
</protein>
<accession>A0A8T0DFL4</accession>
<dbReference type="EMBL" id="JTDF01006271">
    <property type="protein sequence ID" value="KAF8565708.1"/>
    <property type="molecule type" value="Genomic_DNA"/>
</dbReference>
<evidence type="ECO:0000256" key="1">
    <source>
        <dbReference type="SAM" id="MobiDB-lite"/>
    </source>
</evidence>
<name>A0A8T0DFL4_9TREM</name>
<dbReference type="AlphaFoldDB" id="A0A8T0DFL4"/>
<organism evidence="2 3">
    <name type="scientific">Paragonimus westermani</name>
    <dbReference type="NCBI Taxonomy" id="34504"/>
    <lineage>
        <taxon>Eukaryota</taxon>
        <taxon>Metazoa</taxon>
        <taxon>Spiralia</taxon>
        <taxon>Lophotrochozoa</taxon>
        <taxon>Platyhelminthes</taxon>
        <taxon>Trematoda</taxon>
        <taxon>Digenea</taxon>
        <taxon>Plagiorchiida</taxon>
        <taxon>Troglotremata</taxon>
        <taxon>Troglotrematidae</taxon>
        <taxon>Paragonimus</taxon>
    </lineage>
</organism>
<feature type="compositionally biased region" description="Polar residues" evidence="1">
    <location>
        <begin position="538"/>
        <end position="547"/>
    </location>
</feature>
<gene>
    <name evidence="2" type="ORF">P879_05475</name>
</gene>
<sequence length="563" mass="60891">MFLIFQTSTSSAPRVDPDGLAIPIIATSRTSHSYTGQPSRPSVDFENSQRPFGSYPTNGCRVVEDVSIRNPKGHSSLEQLAAVASSFAEGSGFVVFSGPNSELDRVPSPLSNNLSVLVSPAPQLSQTPTDSDSDYKQANICGMRPIHGAHTPSNWNQSTVIFQPTKPEKNSHELTSEREPSIQQVSLFSTHSRDSHSPVACRLSPSVETIAASLELPFPIPNGVISSCASNSTTHQSTTGSQGGRTHIGLLEHGAVENLFVPRYSSSRPNSTSFILNSGLTSQLTKQPCVRHVLRDCDRPTCPIVTSTSLSYAVLPSYQPNVWESSTNPARYPQFSERGVTPGKPSNTPNLPVHWKKEKIRESVEEDFEFDNRDVEHDLGFDNDLTATIGQGHSCCPCCACEQTDSSASLFQVRKRRLSSELPENVSEGKLVCCCPTTTPADKRTLETNLYSPSAIGQPNGTTLVSPGQDICAQVQDDVLVKVLKTVQQLTAKLNGDADPPEVIQNCRAIQACLDTIAAIKRSKATEPYGPNPMGLEQQISPTNATVTKRDSRAQYNGSAESH</sequence>
<comment type="caution">
    <text evidence="2">The sequence shown here is derived from an EMBL/GenBank/DDBJ whole genome shotgun (WGS) entry which is preliminary data.</text>
</comment>
<keyword evidence="3" id="KW-1185">Reference proteome</keyword>